<dbReference type="PANTHER" id="PTHR38116">
    <property type="entry name" value="CHROMOSOME 7, WHOLE GENOME SHOTGUN SEQUENCE"/>
    <property type="match status" value="1"/>
</dbReference>
<dbReference type="EMBL" id="CAWUHC010000003">
    <property type="protein sequence ID" value="CAK7209619.1"/>
    <property type="molecule type" value="Genomic_DNA"/>
</dbReference>
<organism evidence="2 3">
    <name type="scientific">Sporothrix bragantina</name>
    <dbReference type="NCBI Taxonomy" id="671064"/>
    <lineage>
        <taxon>Eukaryota</taxon>
        <taxon>Fungi</taxon>
        <taxon>Dikarya</taxon>
        <taxon>Ascomycota</taxon>
        <taxon>Pezizomycotina</taxon>
        <taxon>Sordariomycetes</taxon>
        <taxon>Sordariomycetidae</taxon>
        <taxon>Ophiostomatales</taxon>
        <taxon>Ophiostomataceae</taxon>
        <taxon>Sporothrix</taxon>
    </lineage>
</organism>
<name>A0ABP0AQV7_9PEZI</name>
<dbReference type="PANTHER" id="PTHR38116:SF1">
    <property type="entry name" value="BZIP DOMAIN-CONTAINING PROTEIN"/>
    <property type="match status" value="1"/>
</dbReference>
<evidence type="ECO:0000313" key="2">
    <source>
        <dbReference type="EMBL" id="CAK7209619.1"/>
    </source>
</evidence>
<evidence type="ECO:0000313" key="3">
    <source>
        <dbReference type="Proteomes" id="UP001642406"/>
    </source>
</evidence>
<reference evidence="2 3" key="1">
    <citation type="submission" date="2024-01" db="EMBL/GenBank/DDBJ databases">
        <authorList>
            <person name="Allen C."/>
            <person name="Tagirdzhanova G."/>
        </authorList>
    </citation>
    <scope>NUCLEOTIDE SEQUENCE [LARGE SCALE GENOMIC DNA]</scope>
</reference>
<protein>
    <recommendedName>
        <fullName evidence="4">BZIP domain-containing protein</fullName>
    </recommendedName>
</protein>
<feature type="region of interest" description="Disordered" evidence="1">
    <location>
        <begin position="1"/>
        <end position="23"/>
    </location>
</feature>
<feature type="compositionally biased region" description="Basic and acidic residues" evidence="1">
    <location>
        <begin position="1"/>
        <end position="14"/>
    </location>
</feature>
<dbReference type="InterPro" id="IPR021833">
    <property type="entry name" value="DUF3425"/>
</dbReference>
<comment type="caution">
    <text evidence="2">The sequence shown here is derived from an EMBL/GenBank/DDBJ whole genome shotgun (WGS) entry which is preliminary data.</text>
</comment>
<evidence type="ECO:0000256" key="1">
    <source>
        <dbReference type="SAM" id="MobiDB-lite"/>
    </source>
</evidence>
<evidence type="ECO:0008006" key="4">
    <source>
        <dbReference type="Google" id="ProtNLM"/>
    </source>
</evidence>
<proteinExistence type="predicted"/>
<gene>
    <name evidence="2" type="ORF">SBRCBS47491_000504</name>
</gene>
<accession>A0ABP0AQV7</accession>
<sequence>MAADDWKSLADKAERRKRQNRIHQRAWRRRKALEASAAALAAAEDNPSSGFWVLKPVAQQQPQQQLQLYKAPHQQQYFALTTNASPSSLFSSSSSSSSSCVLACRADKLIPPLLQYAWKLTSAQPNANLPMFVLPVALSYFPLSADHRLLALIQYNVLRATLTNMAILSTLHAMDTECGLDAILHQFQPPLPPPAAPDQIPESLKPTPLQKKFLAEEPEMLWISSVPSPAMRDNLIRTYGQWDRDDLCCDALGGLYEGYDDVERRGMIVWSDPWRPDSWEVTPGFARKWAFLLHGCDELMAATDMWRARRGEEPLATVAWHESE</sequence>
<dbReference type="Pfam" id="PF11905">
    <property type="entry name" value="DUF3425"/>
    <property type="match status" value="1"/>
</dbReference>
<keyword evidence="3" id="KW-1185">Reference proteome</keyword>
<dbReference type="Proteomes" id="UP001642406">
    <property type="component" value="Unassembled WGS sequence"/>
</dbReference>